<dbReference type="Pfam" id="PF01022">
    <property type="entry name" value="HTH_5"/>
    <property type="match status" value="1"/>
</dbReference>
<dbReference type="EMBL" id="FNHF01000001">
    <property type="protein sequence ID" value="SDL88072.1"/>
    <property type="molecule type" value="Genomic_DNA"/>
</dbReference>
<sequence length="108" mass="12546">MAAEKHDVFQAIADPTRRQVLQLLVEQDLPISEIASHFQISRTAVVKHLGVLTEAGLVDSEKIGREKRYHLRPEPLSEVKDWLGFYEQFWENKLTRLKHVLEAEEGRE</sequence>
<dbReference type="InterPro" id="IPR011991">
    <property type="entry name" value="ArsR-like_HTH"/>
</dbReference>
<keyword evidence="4" id="KW-1185">Reference proteome</keyword>
<dbReference type="PROSITE" id="PS50987">
    <property type="entry name" value="HTH_ARSR_2"/>
    <property type="match status" value="1"/>
</dbReference>
<dbReference type="PRINTS" id="PR00778">
    <property type="entry name" value="HTHARSR"/>
</dbReference>
<gene>
    <name evidence="3" type="ORF">SAMN05216244_1084</name>
</gene>
<dbReference type="STRING" id="482461.SAMN05216244_1084"/>
<dbReference type="SUPFAM" id="SSF46785">
    <property type="entry name" value="Winged helix' DNA-binding domain"/>
    <property type="match status" value="1"/>
</dbReference>
<accession>A0A1G9NNA3</accession>
<dbReference type="InterPro" id="IPR001845">
    <property type="entry name" value="HTH_ArsR_DNA-bd_dom"/>
</dbReference>
<evidence type="ECO:0000313" key="4">
    <source>
        <dbReference type="Proteomes" id="UP000182347"/>
    </source>
</evidence>
<evidence type="ECO:0000259" key="2">
    <source>
        <dbReference type="PROSITE" id="PS50987"/>
    </source>
</evidence>
<dbReference type="CDD" id="cd00090">
    <property type="entry name" value="HTH_ARSR"/>
    <property type="match status" value="1"/>
</dbReference>
<dbReference type="PANTHER" id="PTHR38600:SF1">
    <property type="entry name" value="TRANSCRIPTIONAL REGULATORY PROTEIN"/>
    <property type="match status" value="1"/>
</dbReference>
<dbReference type="InterPro" id="IPR036390">
    <property type="entry name" value="WH_DNA-bd_sf"/>
</dbReference>
<reference evidence="4" key="1">
    <citation type="submission" date="2016-10" db="EMBL/GenBank/DDBJ databases">
        <authorList>
            <person name="Varghese N."/>
            <person name="Submissions S."/>
        </authorList>
    </citation>
    <scope>NUCLEOTIDE SEQUENCE [LARGE SCALE GENOMIC DNA]</scope>
    <source>
        <strain evidence="4">CGMCC 1.6199</strain>
    </source>
</reference>
<organism evidence="3 4">
    <name type="scientific">Sediminibacillus halophilus</name>
    <dbReference type="NCBI Taxonomy" id="482461"/>
    <lineage>
        <taxon>Bacteria</taxon>
        <taxon>Bacillati</taxon>
        <taxon>Bacillota</taxon>
        <taxon>Bacilli</taxon>
        <taxon>Bacillales</taxon>
        <taxon>Bacillaceae</taxon>
        <taxon>Sediminibacillus</taxon>
    </lineage>
</organism>
<keyword evidence="1 3" id="KW-0238">DNA-binding</keyword>
<dbReference type="Proteomes" id="UP000182347">
    <property type="component" value="Unassembled WGS sequence"/>
</dbReference>
<dbReference type="OrthoDB" id="9799175at2"/>
<dbReference type="NCBIfam" id="NF033788">
    <property type="entry name" value="HTH_metalloreg"/>
    <property type="match status" value="1"/>
</dbReference>
<protein>
    <submittedName>
        <fullName evidence="3">DNA-binding transcriptional regulator, ArsR family</fullName>
    </submittedName>
</protein>
<dbReference type="Gene3D" id="1.10.10.10">
    <property type="entry name" value="Winged helix-like DNA-binding domain superfamily/Winged helix DNA-binding domain"/>
    <property type="match status" value="1"/>
</dbReference>
<feature type="domain" description="HTH arsR-type" evidence="2">
    <location>
        <begin position="1"/>
        <end position="91"/>
    </location>
</feature>
<dbReference type="PANTHER" id="PTHR38600">
    <property type="entry name" value="TRANSCRIPTIONAL REGULATORY PROTEIN"/>
    <property type="match status" value="1"/>
</dbReference>
<dbReference type="InterPro" id="IPR036388">
    <property type="entry name" value="WH-like_DNA-bd_sf"/>
</dbReference>
<dbReference type="RefSeq" id="WP_074597796.1">
    <property type="nucleotide sequence ID" value="NZ_FNHF01000001.1"/>
</dbReference>
<dbReference type="GO" id="GO:0003677">
    <property type="term" value="F:DNA binding"/>
    <property type="evidence" value="ECO:0007669"/>
    <property type="project" value="UniProtKB-KW"/>
</dbReference>
<name>A0A1G9NNA3_9BACI</name>
<dbReference type="GO" id="GO:0003700">
    <property type="term" value="F:DNA-binding transcription factor activity"/>
    <property type="evidence" value="ECO:0007669"/>
    <property type="project" value="InterPro"/>
</dbReference>
<dbReference type="SMART" id="SM00418">
    <property type="entry name" value="HTH_ARSR"/>
    <property type="match status" value="1"/>
</dbReference>
<proteinExistence type="predicted"/>
<dbReference type="AlphaFoldDB" id="A0A1G9NNA3"/>
<evidence type="ECO:0000313" key="3">
    <source>
        <dbReference type="EMBL" id="SDL88072.1"/>
    </source>
</evidence>
<evidence type="ECO:0000256" key="1">
    <source>
        <dbReference type="ARBA" id="ARBA00023125"/>
    </source>
</evidence>